<dbReference type="EMBL" id="SDRB02007102">
    <property type="protein sequence ID" value="THG11704.1"/>
    <property type="molecule type" value="Genomic_DNA"/>
</dbReference>
<dbReference type="Proteomes" id="UP000306102">
    <property type="component" value="Unassembled WGS sequence"/>
</dbReference>
<feature type="compositionally biased region" description="Low complexity" evidence="1">
    <location>
        <begin position="283"/>
        <end position="300"/>
    </location>
</feature>
<feature type="compositionally biased region" description="Low complexity" evidence="1">
    <location>
        <begin position="1"/>
        <end position="12"/>
    </location>
</feature>
<feature type="compositionally biased region" description="Polar residues" evidence="1">
    <location>
        <begin position="301"/>
        <end position="324"/>
    </location>
</feature>
<feature type="compositionally biased region" description="Basic and acidic residues" evidence="1">
    <location>
        <begin position="42"/>
        <end position="56"/>
    </location>
</feature>
<feature type="compositionally biased region" description="Polar residues" evidence="1">
    <location>
        <begin position="81"/>
        <end position="96"/>
    </location>
</feature>
<gene>
    <name evidence="2" type="ORF">TEA_008667</name>
</gene>
<proteinExistence type="predicted"/>
<feature type="region of interest" description="Disordered" evidence="1">
    <location>
        <begin position="1"/>
        <end position="124"/>
    </location>
</feature>
<dbReference type="AlphaFoldDB" id="A0A4S4E7V4"/>
<name>A0A4S4E7V4_CAMSN</name>
<feature type="compositionally biased region" description="Low complexity" evidence="1">
    <location>
        <begin position="58"/>
        <end position="70"/>
    </location>
</feature>
<feature type="region of interest" description="Disordered" evidence="1">
    <location>
        <begin position="283"/>
        <end position="352"/>
    </location>
</feature>
<feature type="compositionally biased region" description="Low complexity" evidence="1">
    <location>
        <begin position="163"/>
        <end position="176"/>
    </location>
</feature>
<dbReference type="PANTHER" id="PTHR37256:SF1">
    <property type="entry name" value="MYB-LIKE PROTEIN A"/>
    <property type="match status" value="1"/>
</dbReference>
<feature type="compositionally biased region" description="Pro residues" evidence="1">
    <location>
        <begin position="153"/>
        <end position="162"/>
    </location>
</feature>
<evidence type="ECO:0000313" key="2">
    <source>
        <dbReference type="EMBL" id="THG11704.1"/>
    </source>
</evidence>
<feature type="region of interest" description="Disordered" evidence="1">
    <location>
        <begin position="142"/>
        <end position="195"/>
    </location>
</feature>
<reference evidence="2 3" key="1">
    <citation type="journal article" date="2018" name="Proc. Natl. Acad. Sci. U.S.A.">
        <title>Draft genome sequence of Camellia sinensis var. sinensis provides insights into the evolution of the tea genome and tea quality.</title>
        <authorList>
            <person name="Wei C."/>
            <person name="Yang H."/>
            <person name="Wang S."/>
            <person name="Zhao J."/>
            <person name="Liu C."/>
            <person name="Gao L."/>
            <person name="Xia E."/>
            <person name="Lu Y."/>
            <person name="Tai Y."/>
            <person name="She G."/>
            <person name="Sun J."/>
            <person name="Cao H."/>
            <person name="Tong W."/>
            <person name="Gao Q."/>
            <person name="Li Y."/>
            <person name="Deng W."/>
            <person name="Jiang X."/>
            <person name="Wang W."/>
            <person name="Chen Q."/>
            <person name="Zhang S."/>
            <person name="Li H."/>
            <person name="Wu J."/>
            <person name="Wang P."/>
            <person name="Li P."/>
            <person name="Shi C."/>
            <person name="Zheng F."/>
            <person name="Jian J."/>
            <person name="Huang B."/>
            <person name="Shan D."/>
            <person name="Shi M."/>
            <person name="Fang C."/>
            <person name="Yue Y."/>
            <person name="Li F."/>
            <person name="Li D."/>
            <person name="Wei S."/>
            <person name="Han B."/>
            <person name="Jiang C."/>
            <person name="Yin Y."/>
            <person name="Xia T."/>
            <person name="Zhang Z."/>
            <person name="Bennetzen J.L."/>
            <person name="Zhao S."/>
            <person name="Wan X."/>
        </authorList>
    </citation>
    <scope>NUCLEOTIDE SEQUENCE [LARGE SCALE GENOMIC DNA]</scope>
    <source>
        <strain evidence="3">cv. Shuchazao</strain>
        <tissue evidence="2">Leaf</tissue>
    </source>
</reference>
<evidence type="ECO:0000256" key="1">
    <source>
        <dbReference type="SAM" id="MobiDB-lite"/>
    </source>
</evidence>
<protein>
    <submittedName>
        <fullName evidence="2">Uncharacterized protein</fullName>
    </submittedName>
</protein>
<feature type="compositionally biased region" description="Basic and acidic residues" evidence="1">
    <location>
        <begin position="13"/>
        <end position="25"/>
    </location>
</feature>
<dbReference type="PANTHER" id="PTHR37256">
    <property type="entry name" value="E1A-BINDING PROTEIN P400-LIKE"/>
    <property type="match status" value="1"/>
</dbReference>
<feature type="compositionally biased region" description="Acidic residues" evidence="1">
    <location>
        <begin position="405"/>
        <end position="426"/>
    </location>
</feature>
<comment type="caution">
    <text evidence="2">The sequence shown here is derived from an EMBL/GenBank/DDBJ whole genome shotgun (WGS) entry which is preliminary data.</text>
</comment>
<feature type="compositionally biased region" description="Gly residues" evidence="1">
    <location>
        <begin position="336"/>
        <end position="350"/>
    </location>
</feature>
<sequence>MRGRSCSGSSSRQVDKLDNLKEKPHLSGAYIRSLVKQLTSSRTKDPPTRISPKDPDNTTTTTHTTTTTTTALDRDEFHGHQNLTKFGQVSSEGQHPSQPPAPQRHKKQVRRRLHTSRPYQERLLNMAEARREIVTALKFHRAAMKQSNEQRHQPPPPRPQEPQPQHQQLQPPAQQLSVQQGKIKSRRNLPKIYPSTKPSFSNYLASISHSSQTICCSSQNPYSSCPASQIAPPPPSPANPENLNINLTLPSQTLGLNLNFQDFNNLDATMYYKNCNNPSSIYSSSLSPSSSSTSPSTTLPVNTTDQEFPRSSASLSILQQQGTSAAMGDVADPANRGGGGGGGGVGGGDLGLHLAMDDQEMAEIRSIGEQHEMEWNDTLNLVTSAWWFKFFKTTKIRPKGKGKDDNDDNDNDNYDDDDDDDDDDDGYYPFDEVMEFPAWLNNSNDGHHYMNDHCSLDDYFQAPALPWVGSPIAWNSDLLLKYEFACYSSMDIGEIEEIDAEWLT</sequence>
<organism evidence="2 3">
    <name type="scientific">Camellia sinensis var. sinensis</name>
    <name type="common">China tea</name>
    <dbReference type="NCBI Taxonomy" id="542762"/>
    <lineage>
        <taxon>Eukaryota</taxon>
        <taxon>Viridiplantae</taxon>
        <taxon>Streptophyta</taxon>
        <taxon>Embryophyta</taxon>
        <taxon>Tracheophyta</taxon>
        <taxon>Spermatophyta</taxon>
        <taxon>Magnoliopsida</taxon>
        <taxon>eudicotyledons</taxon>
        <taxon>Gunneridae</taxon>
        <taxon>Pentapetalae</taxon>
        <taxon>asterids</taxon>
        <taxon>Ericales</taxon>
        <taxon>Theaceae</taxon>
        <taxon>Camellia</taxon>
    </lineage>
</organism>
<evidence type="ECO:0000313" key="3">
    <source>
        <dbReference type="Proteomes" id="UP000306102"/>
    </source>
</evidence>
<keyword evidence="3" id="KW-1185">Reference proteome</keyword>
<accession>A0A4S4E7V4</accession>
<feature type="region of interest" description="Disordered" evidence="1">
    <location>
        <begin position="398"/>
        <end position="427"/>
    </location>
</feature>
<feature type="compositionally biased region" description="Basic residues" evidence="1">
    <location>
        <begin position="103"/>
        <end position="115"/>
    </location>
</feature>